<feature type="transmembrane region" description="Helical" evidence="1">
    <location>
        <begin position="181"/>
        <end position="210"/>
    </location>
</feature>
<name>A0ABU3N3A3_9SPHN</name>
<evidence type="ECO:0000256" key="1">
    <source>
        <dbReference type="SAM" id="Phobius"/>
    </source>
</evidence>
<evidence type="ECO:0008006" key="3">
    <source>
        <dbReference type="Google" id="ProtNLM"/>
    </source>
</evidence>
<reference evidence="2" key="1">
    <citation type="submission" date="2022-04" db="EMBL/GenBank/DDBJ databases">
        <title>Tomato heritable bacteria conferring resistance against bacterial wilt.</title>
        <authorList>
            <person name="Yin J."/>
        </authorList>
    </citation>
    <scope>NUCLEOTIDE SEQUENCE</scope>
    <source>
        <strain evidence="2">Cra20</strain>
    </source>
</reference>
<accession>A0ABU3N3A3</accession>
<feature type="transmembrane region" description="Helical" evidence="1">
    <location>
        <begin position="98"/>
        <end position="118"/>
    </location>
</feature>
<protein>
    <recommendedName>
        <fullName evidence="3">AcrB/AcrD/AcrF family protein</fullName>
    </recommendedName>
</protein>
<feature type="transmembrane region" description="Helical" evidence="1">
    <location>
        <begin position="152"/>
        <end position="169"/>
    </location>
</feature>
<organism evidence="2">
    <name type="scientific">Sphingomonas psychrotolerans</name>
    <dbReference type="NCBI Taxonomy" id="1327635"/>
    <lineage>
        <taxon>Bacteria</taxon>
        <taxon>Pseudomonadati</taxon>
        <taxon>Pseudomonadota</taxon>
        <taxon>Alphaproteobacteria</taxon>
        <taxon>Sphingomonadales</taxon>
        <taxon>Sphingomonadaceae</taxon>
        <taxon>Sphingomonas</taxon>
    </lineage>
</organism>
<comment type="caution">
    <text evidence="2">The sequence shown here is derived from an EMBL/GenBank/DDBJ whole genome shotgun (WGS) entry which is preliminary data.</text>
</comment>
<evidence type="ECO:0000313" key="2">
    <source>
        <dbReference type="EMBL" id="MDT8758962.1"/>
    </source>
</evidence>
<feature type="transmembrane region" description="Helical" evidence="1">
    <location>
        <begin position="363"/>
        <end position="381"/>
    </location>
</feature>
<dbReference type="EMBL" id="JALMLT010000002">
    <property type="protein sequence ID" value="MDT8758962.1"/>
    <property type="molecule type" value="Genomic_DNA"/>
</dbReference>
<gene>
    <name evidence="2" type="ORF">MZO42_09660</name>
</gene>
<proteinExistence type="predicted"/>
<feature type="transmembrane region" description="Helical" evidence="1">
    <location>
        <begin position="216"/>
        <end position="236"/>
    </location>
</feature>
<feature type="transmembrane region" description="Helical" evidence="1">
    <location>
        <begin position="333"/>
        <end position="351"/>
    </location>
</feature>
<sequence length="581" mass="62563">MTKREWLWPAVLIAWLVASVVLLADSARDMRSLRLPDPDDTMRLMEVRDWLAGQSWWDVRQYHFVAGDMHWSRLVDLPIAAVMLATAPMFGVAGAERIALIVVPLATFLVVLALAAGLTRRVLDTERARAAVLIAPLSIPLLYQLRPMRIDHHGWQVALALAALFLLLGRPSFRNGAWMGICLSGLITVSLEGLPISAALCGIAALAWAFDPARRNMLLGMAWSLFATLALLQLATRGIHYAAPMCDAVTLDWVAVAGMAAFTVSLATLAARAPLALRLGALGLAGCATLGVLLATAPECLGGPFAQLDPLTRALWYEKVSEGLPIWHQSPAVAIKMIGLPIVGLIGSILALRRSDDEVRTRWTLLVAAQLLAFLFALLVMRAGATANAFAVPGAAWALHAMLTRARAIRPVIIRTFATAAALFIASPGLVAMALLDVPRALSVQAQRPGPALAWSGCVDGTESRAVAQLPPALLFAPLDIAPDIVATTHHRAITSGYHRNSAAMHDVISAFIGTPEAAHALIRRFRADYVVICPGMNEPVMYRAQNLAGFAARLLRGERFDWLQPVPIAGSPVLVWRVRN</sequence>
<feature type="transmembrane region" description="Helical" evidence="1">
    <location>
        <begin position="387"/>
        <end position="404"/>
    </location>
</feature>
<keyword evidence="1" id="KW-0472">Membrane</keyword>
<feature type="transmembrane region" description="Helical" evidence="1">
    <location>
        <begin position="416"/>
        <end position="436"/>
    </location>
</feature>
<keyword evidence="1" id="KW-0812">Transmembrane</keyword>
<feature type="transmembrane region" description="Helical" evidence="1">
    <location>
        <begin position="74"/>
        <end position="92"/>
    </location>
</feature>
<feature type="transmembrane region" description="Helical" evidence="1">
    <location>
        <begin position="248"/>
        <end position="271"/>
    </location>
</feature>
<feature type="transmembrane region" description="Helical" evidence="1">
    <location>
        <begin position="6"/>
        <end position="24"/>
    </location>
</feature>
<keyword evidence="1" id="KW-1133">Transmembrane helix</keyword>